<dbReference type="InParanoid" id="A0A1X7VA52"/>
<evidence type="ECO:0000259" key="4">
    <source>
        <dbReference type="PROSITE" id="PS51412"/>
    </source>
</evidence>
<organism evidence="5">
    <name type="scientific">Amphimedon queenslandica</name>
    <name type="common">Sponge</name>
    <dbReference type="NCBI Taxonomy" id="400682"/>
    <lineage>
        <taxon>Eukaryota</taxon>
        <taxon>Metazoa</taxon>
        <taxon>Porifera</taxon>
        <taxon>Demospongiae</taxon>
        <taxon>Heteroscleromorpha</taxon>
        <taxon>Haplosclerida</taxon>
        <taxon>Niphatidae</taxon>
        <taxon>Amphimedon</taxon>
    </lineage>
</organism>
<dbReference type="OMA" id="IEDTCLI"/>
<keyword evidence="2" id="KW-0472">Membrane</keyword>
<dbReference type="InterPro" id="IPR039707">
    <property type="entry name" value="MPEG1"/>
</dbReference>
<accession>A0A1X7VA52</accession>
<dbReference type="AlphaFoldDB" id="A0A1X7VA52"/>
<dbReference type="Pfam" id="PF01823">
    <property type="entry name" value="MACPF"/>
    <property type="match status" value="1"/>
</dbReference>
<dbReference type="EnsemblMetazoa" id="XM_003385132.2">
    <property type="protein sequence ID" value="XP_003385180.1"/>
    <property type="gene ID" value="LOC100639224"/>
</dbReference>
<feature type="chain" id="PRO_5010877893" description="MACPF domain-containing protein" evidence="3">
    <location>
        <begin position="17"/>
        <end position="782"/>
    </location>
</feature>
<feature type="transmembrane region" description="Helical" evidence="2">
    <location>
        <begin position="688"/>
        <end position="713"/>
    </location>
</feature>
<reference evidence="6" key="1">
    <citation type="journal article" date="2010" name="Nature">
        <title>The Amphimedon queenslandica genome and the evolution of animal complexity.</title>
        <authorList>
            <person name="Srivastava M."/>
            <person name="Simakov O."/>
            <person name="Chapman J."/>
            <person name="Fahey B."/>
            <person name="Gauthier M.E."/>
            <person name="Mitros T."/>
            <person name="Richards G.S."/>
            <person name="Conaco C."/>
            <person name="Dacre M."/>
            <person name="Hellsten U."/>
            <person name="Larroux C."/>
            <person name="Putnam N.H."/>
            <person name="Stanke M."/>
            <person name="Adamska M."/>
            <person name="Darling A."/>
            <person name="Degnan S.M."/>
            <person name="Oakley T.H."/>
            <person name="Plachetzki D.C."/>
            <person name="Zhai Y."/>
            <person name="Adamski M."/>
            <person name="Calcino A."/>
            <person name="Cummins S.F."/>
            <person name="Goodstein D.M."/>
            <person name="Harris C."/>
            <person name="Jackson D.J."/>
            <person name="Leys S.P."/>
            <person name="Shu S."/>
            <person name="Woodcroft B.J."/>
            <person name="Vervoort M."/>
            <person name="Kosik K.S."/>
            <person name="Manning G."/>
            <person name="Degnan B.M."/>
            <person name="Rokhsar D.S."/>
        </authorList>
    </citation>
    <scope>NUCLEOTIDE SEQUENCE [LARGE SCALE GENOMIC DNA]</scope>
</reference>
<dbReference type="CDD" id="cd22579">
    <property type="entry name" value="MPEG1_P2"/>
    <property type="match status" value="1"/>
</dbReference>
<dbReference type="EnsemblMetazoa" id="Aqu2.1.36624_001">
    <property type="protein sequence ID" value="Aqu2.1.36624_001"/>
    <property type="gene ID" value="Aqu2.1.36624"/>
</dbReference>
<feature type="domain" description="MACPF" evidence="4">
    <location>
        <begin position="13"/>
        <end position="354"/>
    </location>
</feature>
<keyword evidence="6" id="KW-1185">Reference proteome</keyword>
<keyword evidence="3" id="KW-0732">Signal</keyword>
<dbReference type="OrthoDB" id="5950457at2759"/>
<sequence length="782" mass="85564">MKKICCWFLFFVFVTASSDLNGSSPATYPVGDIRNCPSTQPGRNEPLLRMEALPGQGFDNLRNHEMSSIAKRSYTQCKVTNDGQYLVPDDFLVIPLQRARVDTLASFFAHWDDYTSMDSFSINVQASAFSLISGKFGFEYQTVKEHQYNSLSQTTRTQIRADRYKLVLQPGFQLDTRFKTRLLDIAANIQSNNTFYAGYLSDVLVRDYGTHIVKSVKAGGLAAQIDSIKKSYVLDKDSDLISITAAASGSFYSGMFSVGVSTAFSHSNADTTAYETAVTHSQIFSIGGPILHPNMTLDEWAEGLPDNLVAIDREGEPLHYALTPESLPELPSPTLRELVDYVYYAVNRYYSVNTHYGCTDPSSPNFEYEANLNDGSCDQPLTNYSFGGVYQTCQVEPGLDYQDLCAKGGAQRNPLTGNFSCPAGYTAIELHNGTITGVSKKSICHNVCHHCHLFGWGRCCQCMQATINVMSAANYQAYWCVAEGEVESSHGFMFGGIYTAKSINPVTKSMSCPNHFYAVRLGENMEVCLSTEYELGAAYAVPFGGFISCQSGNPLAVSLAMRESGHLTPANAPKRCPKLYKRVLATVDEQCEISYCAKIRSQFSITLPLLPPYRSKSILKKNLTQSLVIQGAYGEFWIKEESGEWVKDDSQSITGKELLQQLQASGAIVDPSGNFTSDSSSGSSTVSIVVSVSVTVVVCTVVALAVFGAYGLWKKRKQRRGRGFTVRGGGKSNYVEIENDDATQGIGGSSPSPRNARSLVSSYTGINDGDARDESVALQDDV</sequence>
<evidence type="ECO:0000313" key="6">
    <source>
        <dbReference type="Proteomes" id="UP000007879"/>
    </source>
</evidence>
<dbReference type="PANTHER" id="PTHR31463">
    <property type="entry name" value="MACROPHAGE-EXPRESSED GENE 1 PROTEIN"/>
    <property type="match status" value="1"/>
</dbReference>
<protein>
    <recommendedName>
        <fullName evidence="4">MACPF domain-containing protein</fullName>
    </recommendedName>
</protein>
<evidence type="ECO:0000256" key="2">
    <source>
        <dbReference type="SAM" id="Phobius"/>
    </source>
</evidence>
<dbReference type="eggNOG" id="ENOG502QRKR">
    <property type="taxonomic scope" value="Eukaryota"/>
</dbReference>
<feature type="compositionally biased region" description="Polar residues" evidence="1">
    <location>
        <begin position="749"/>
        <end position="765"/>
    </location>
</feature>
<proteinExistence type="predicted"/>
<dbReference type="PANTHER" id="PTHR31463:SF1">
    <property type="entry name" value="MACROPHAGE-EXPRESSED GENE 1 PROTEIN"/>
    <property type="match status" value="1"/>
</dbReference>
<evidence type="ECO:0000256" key="3">
    <source>
        <dbReference type="SAM" id="SignalP"/>
    </source>
</evidence>
<keyword evidence="2" id="KW-0812">Transmembrane</keyword>
<feature type="signal peptide" evidence="3">
    <location>
        <begin position="1"/>
        <end position="16"/>
    </location>
</feature>
<feature type="region of interest" description="Disordered" evidence="1">
    <location>
        <begin position="740"/>
        <end position="782"/>
    </location>
</feature>
<reference evidence="5" key="2">
    <citation type="submission" date="2017-05" db="UniProtKB">
        <authorList>
            <consortium name="EnsemblMetazoa"/>
        </authorList>
    </citation>
    <scope>IDENTIFICATION</scope>
</reference>
<dbReference type="PROSITE" id="PS51412">
    <property type="entry name" value="MACPF_2"/>
    <property type="match status" value="1"/>
</dbReference>
<dbReference type="SMART" id="SM00457">
    <property type="entry name" value="MACPF"/>
    <property type="match status" value="1"/>
</dbReference>
<evidence type="ECO:0000256" key="1">
    <source>
        <dbReference type="SAM" id="MobiDB-lite"/>
    </source>
</evidence>
<dbReference type="GO" id="GO:0002250">
    <property type="term" value="P:adaptive immune response"/>
    <property type="evidence" value="ECO:0007669"/>
    <property type="project" value="UniProtKB-KW"/>
</dbReference>
<evidence type="ECO:0000313" key="5">
    <source>
        <dbReference type="EnsemblMetazoa" id="Aqu2.1.36624_001"/>
    </source>
</evidence>
<dbReference type="InterPro" id="IPR020864">
    <property type="entry name" value="MACPF"/>
</dbReference>
<dbReference type="GO" id="GO:0045087">
    <property type="term" value="P:innate immune response"/>
    <property type="evidence" value="ECO:0007669"/>
    <property type="project" value="UniProtKB-KW"/>
</dbReference>
<dbReference type="Proteomes" id="UP000007879">
    <property type="component" value="Unassembled WGS sequence"/>
</dbReference>
<keyword evidence="2" id="KW-1133">Transmembrane helix</keyword>
<gene>
    <name evidence="5" type="primary">100639224</name>
</gene>
<name>A0A1X7VA52_AMPQE</name>
<dbReference type="GO" id="GO:0030670">
    <property type="term" value="C:phagocytic vesicle membrane"/>
    <property type="evidence" value="ECO:0007669"/>
    <property type="project" value="UniProtKB-SubCell"/>
</dbReference>
<dbReference type="KEGG" id="aqu:100639224"/>